<organism evidence="3 4">
    <name type="scientific">Paenibacillus borealis</name>
    <dbReference type="NCBI Taxonomy" id="160799"/>
    <lineage>
        <taxon>Bacteria</taxon>
        <taxon>Bacillati</taxon>
        <taxon>Bacillota</taxon>
        <taxon>Bacilli</taxon>
        <taxon>Bacillales</taxon>
        <taxon>Paenibacillaceae</taxon>
        <taxon>Paenibacillus</taxon>
    </lineage>
</organism>
<accession>A0ABX3H2Z8</accession>
<feature type="compositionally biased region" description="Pro residues" evidence="1">
    <location>
        <begin position="499"/>
        <end position="541"/>
    </location>
</feature>
<dbReference type="Proteomes" id="UP000187412">
    <property type="component" value="Unassembled WGS sequence"/>
</dbReference>
<evidence type="ECO:0000256" key="1">
    <source>
        <dbReference type="SAM" id="MobiDB-lite"/>
    </source>
</evidence>
<feature type="compositionally biased region" description="Low complexity" evidence="1">
    <location>
        <begin position="542"/>
        <end position="562"/>
    </location>
</feature>
<proteinExistence type="predicted"/>
<dbReference type="RefSeq" id="WP_076113453.1">
    <property type="nucleotide sequence ID" value="NZ_MPTB01000042.1"/>
</dbReference>
<reference evidence="3 4" key="1">
    <citation type="submission" date="2016-10" db="EMBL/GenBank/DDBJ databases">
        <title>Paenibacillus species isolates.</title>
        <authorList>
            <person name="Beno S.M."/>
        </authorList>
    </citation>
    <scope>NUCLEOTIDE SEQUENCE [LARGE SCALE GENOMIC DNA]</scope>
    <source>
        <strain evidence="3 4">FSL H7-0744</strain>
    </source>
</reference>
<name>A0ABX3H2Z8_PAEBO</name>
<protein>
    <recommendedName>
        <fullName evidence="2">Protein kinase domain-containing protein</fullName>
    </recommendedName>
</protein>
<comment type="caution">
    <text evidence="3">The sequence shown here is derived from an EMBL/GenBank/DDBJ whole genome shotgun (WGS) entry which is preliminary data.</text>
</comment>
<feature type="compositionally biased region" description="Low complexity" evidence="1">
    <location>
        <begin position="466"/>
        <end position="498"/>
    </location>
</feature>
<evidence type="ECO:0000313" key="3">
    <source>
        <dbReference type="EMBL" id="OMD41988.1"/>
    </source>
</evidence>
<dbReference type="PROSITE" id="PS50011">
    <property type="entry name" value="PROTEIN_KINASE_DOM"/>
    <property type="match status" value="1"/>
</dbReference>
<evidence type="ECO:0000313" key="4">
    <source>
        <dbReference type="Proteomes" id="UP000187412"/>
    </source>
</evidence>
<gene>
    <name evidence="3" type="ORF">BSK56_26310</name>
</gene>
<dbReference type="Gene3D" id="1.10.510.10">
    <property type="entry name" value="Transferase(Phosphotransferase) domain 1"/>
    <property type="match status" value="1"/>
</dbReference>
<sequence>MAFNPETNEELVIDGKVYVVQGHPLMSEIPYGQEGRQGTVYKLTSIQDGISKALKVFKPVFRQPSNVYLSEQLAAFSKIDGLQVCERDVLIPQRDVQLLGSHPELLYAVLMPWINGPTWMDIILEKKDIPQETALHTARSLAEVLSFMEQRGLAHGDLSGSNVMIPGLLHEIMPLVKSCIQLIDIEHMYAVHLDRPEYMTMGSPGYSSGRSDYQHLWNKYADRYSGSILLAEMLAWFHPEIREAAWGESYFDPGLMEEDQDRVALINKVLTENYGGEVAGLFRKAWESDALYQCPAFGEWYIALSSVSLGYTDSSEEVRAEGTMTSAALPSILRPTPMEELSEWDEAPLGRARILESSGDLHGALAAYTALLAGPVADPAVRHEIEVSIQVIQSLLAEQHSKETAPEQEELRQPAGKKWRLGMLIALAAAIVLGGSLTVRGMMGESEPSNEAADVAAQATVQPTATAQPTVAASPSAAALAPVTTEKPTPKPTAQPTVKPTPKPTAQPTVKPTPKPTAQPTVKPTPKPTAQPTVKPTPKPTAKPTAKPTSRPTTKPAATAKSVAKKQKIKALEDSILYAYNVEDDTEKVIRLAKQLKALDSNNKLARSMLKELTGE</sequence>
<evidence type="ECO:0000259" key="2">
    <source>
        <dbReference type="PROSITE" id="PS50011"/>
    </source>
</evidence>
<dbReference type="SUPFAM" id="SSF56112">
    <property type="entry name" value="Protein kinase-like (PK-like)"/>
    <property type="match status" value="1"/>
</dbReference>
<keyword evidence="4" id="KW-1185">Reference proteome</keyword>
<dbReference type="EMBL" id="MPTB01000042">
    <property type="protein sequence ID" value="OMD41988.1"/>
    <property type="molecule type" value="Genomic_DNA"/>
</dbReference>
<feature type="domain" description="Protein kinase" evidence="2">
    <location>
        <begin position="26"/>
        <end position="309"/>
    </location>
</feature>
<dbReference type="InterPro" id="IPR000719">
    <property type="entry name" value="Prot_kinase_dom"/>
</dbReference>
<dbReference type="InterPro" id="IPR011009">
    <property type="entry name" value="Kinase-like_dom_sf"/>
</dbReference>
<feature type="region of interest" description="Disordered" evidence="1">
    <location>
        <begin position="466"/>
        <end position="566"/>
    </location>
</feature>